<accession>A0AAW0CFH3</accession>
<feature type="transmembrane region" description="Helical" evidence="1">
    <location>
        <begin position="133"/>
        <end position="154"/>
    </location>
</feature>
<keyword evidence="3" id="KW-1185">Reference proteome</keyword>
<dbReference type="AlphaFoldDB" id="A0AAW0CFH3"/>
<feature type="transmembrane region" description="Helical" evidence="1">
    <location>
        <begin position="61"/>
        <end position="79"/>
    </location>
</feature>
<keyword evidence="1" id="KW-0812">Transmembrane</keyword>
<comment type="caution">
    <text evidence="2">The sequence shown here is derived from an EMBL/GenBank/DDBJ whole genome shotgun (WGS) entry which is preliminary data.</text>
</comment>
<evidence type="ECO:0000313" key="2">
    <source>
        <dbReference type="EMBL" id="KAK7038519.1"/>
    </source>
</evidence>
<organism evidence="2 3">
    <name type="scientific">Favolaschia claudopus</name>
    <dbReference type="NCBI Taxonomy" id="2862362"/>
    <lineage>
        <taxon>Eukaryota</taxon>
        <taxon>Fungi</taxon>
        <taxon>Dikarya</taxon>
        <taxon>Basidiomycota</taxon>
        <taxon>Agaricomycotina</taxon>
        <taxon>Agaricomycetes</taxon>
        <taxon>Agaricomycetidae</taxon>
        <taxon>Agaricales</taxon>
        <taxon>Marasmiineae</taxon>
        <taxon>Mycenaceae</taxon>
        <taxon>Favolaschia</taxon>
    </lineage>
</organism>
<dbReference type="EMBL" id="JAWWNJ010000017">
    <property type="protein sequence ID" value="KAK7038519.1"/>
    <property type="molecule type" value="Genomic_DNA"/>
</dbReference>
<evidence type="ECO:0000313" key="3">
    <source>
        <dbReference type="Proteomes" id="UP001362999"/>
    </source>
</evidence>
<protein>
    <submittedName>
        <fullName evidence="2">Uncharacterized protein</fullName>
    </submittedName>
</protein>
<keyword evidence="1" id="KW-0472">Membrane</keyword>
<proteinExistence type="predicted"/>
<evidence type="ECO:0000256" key="1">
    <source>
        <dbReference type="SAM" id="Phobius"/>
    </source>
</evidence>
<keyword evidence="1" id="KW-1133">Transmembrane helix</keyword>
<gene>
    <name evidence="2" type="ORF">R3P38DRAFT_3182616</name>
</gene>
<dbReference type="Proteomes" id="UP001362999">
    <property type="component" value="Unassembled WGS sequence"/>
</dbReference>
<reference evidence="2 3" key="1">
    <citation type="journal article" date="2024" name="J Genomics">
        <title>Draft genome sequencing and assembly of Favolaschia claudopus CIRM-BRFM 2984 isolated from oak limbs.</title>
        <authorList>
            <person name="Navarro D."/>
            <person name="Drula E."/>
            <person name="Chaduli D."/>
            <person name="Cazenave R."/>
            <person name="Ahrendt S."/>
            <person name="Wang J."/>
            <person name="Lipzen A."/>
            <person name="Daum C."/>
            <person name="Barry K."/>
            <person name="Grigoriev I.V."/>
            <person name="Favel A."/>
            <person name="Rosso M.N."/>
            <person name="Martin F."/>
        </authorList>
    </citation>
    <scope>NUCLEOTIDE SEQUENCE [LARGE SCALE GENOMIC DNA]</scope>
    <source>
        <strain evidence="2 3">CIRM-BRFM 2984</strain>
    </source>
</reference>
<name>A0AAW0CFH3_9AGAR</name>
<sequence length="198" mass="21751">MLNVFMMFAAEQLSVPNPHLDLLSFSRSSTPPPFHAGTLSPILTTRISPAPPYRESRSPRAYLSTLSIPYIYVLDLALLEPIFVDTALSFFHEGTNRVYDPHTSWIVNTRWSLLINRFSAAEIREAAASTPGMVSIAIAIVCVIGMVLLIVAGYRKYKHNQKADETKAKDLVGNHADSPSNPEPSPQPAVIYAELATG</sequence>